<feature type="chain" id="PRO_5013312217" evidence="2">
    <location>
        <begin position="25"/>
        <end position="399"/>
    </location>
</feature>
<dbReference type="VEuPathDB" id="TrichDB:TRFO_25235"/>
<keyword evidence="4" id="KW-1185">Reference proteome</keyword>
<accession>A0A1J4K6W0</accession>
<name>A0A1J4K6W0_9EUKA</name>
<sequence length="399" mass="43691">MLGNLTVAALYLSSLSSASSFLQASTISKPLQFHLDSSSFSHFLNPFFASYKSQISAQFSRSTMTHFLNSAIRIGELQLYRYDITDNHTNYSPAANLSVNEMKFFDCKAEYDGGAIFVISDTFFVCNFTVFSNCSANNKGGAIFSIVPQINFTQGCFSGCSARIGTAVYAPNSDYNFTFEGCFIDYSEGSNSDLVIYADAPDIISSSNNITSVVLSGSVLFLQTTHFLGLTHLTLQNNTASQAILILSQAQKVDEINESNLIGCNAPILIKIDQFDVVISNFHFVDSNCDNYFELSDGSTLTLTGCFFDKEESKVPASATKVDCKFNSKEDPIDLEYVITKGCWAHSYYTWSPPKLAVQVVVGVVIAGCLIGAFIIVIIHAFCKRKKEADNNELIINAA</sequence>
<keyword evidence="2" id="KW-0732">Signal</keyword>
<dbReference type="RefSeq" id="XP_068359768.1">
    <property type="nucleotide sequence ID" value="XM_068504226.1"/>
</dbReference>
<feature type="signal peptide" evidence="2">
    <location>
        <begin position="1"/>
        <end position="24"/>
    </location>
</feature>
<reference evidence="3" key="1">
    <citation type="submission" date="2016-10" db="EMBL/GenBank/DDBJ databases">
        <authorList>
            <person name="Benchimol M."/>
            <person name="Almeida L.G."/>
            <person name="Vasconcelos A.T."/>
            <person name="Perreira-Neves A."/>
            <person name="Rosa I.A."/>
            <person name="Tasca T."/>
            <person name="Bogo M.R."/>
            <person name="de Souza W."/>
        </authorList>
    </citation>
    <scope>NUCLEOTIDE SEQUENCE [LARGE SCALE GENOMIC DNA]</scope>
    <source>
        <strain evidence="3">K</strain>
    </source>
</reference>
<gene>
    <name evidence="3" type="ORF">TRFO_25235</name>
</gene>
<dbReference type="Proteomes" id="UP000179807">
    <property type="component" value="Unassembled WGS sequence"/>
</dbReference>
<dbReference type="AlphaFoldDB" id="A0A1J4K6W0"/>
<organism evidence="3 4">
    <name type="scientific">Tritrichomonas foetus</name>
    <dbReference type="NCBI Taxonomy" id="1144522"/>
    <lineage>
        <taxon>Eukaryota</taxon>
        <taxon>Metamonada</taxon>
        <taxon>Parabasalia</taxon>
        <taxon>Tritrichomonadida</taxon>
        <taxon>Tritrichomonadidae</taxon>
        <taxon>Tritrichomonas</taxon>
    </lineage>
</organism>
<evidence type="ECO:0000313" key="4">
    <source>
        <dbReference type="Proteomes" id="UP000179807"/>
    </source>
</evidence>
<protein>
    <submittedName>
        <fullName evidence="3">Uncharacterized protein</fullName>
    </submittedName>
</protein>
<keyword evidence="1" id="KW-0472">Membrane</keyword>
<keyword evidence="1" id="KW-0812">Transmembrane</keyword>
<proteinExistence type="predicted"/>
<evidence type="ECO:0000313" key="3">
    <source>
        <dbReference type="EMBL" id="OHT06632.1"/>
    </source>
</evidence>
<feature type="transmembrane region" description="Helical" evidence="1">
    <location>
        <begin position="356"/>
        <end position="379"/>
    </location>
</feature>
<dbReference type="EMBL" id="MLAK01000719">
    <property type="protein sequence ID" value="OHT06632.1"/>
    <property type="molecule type" value="Genomic_DNA"/>
</dbReference>
<dbReference type="OrthoDB" id="10577847at2759"/>
<dbReference type="GeneID" id="94838930"/>
<evidence type="ECO:0000256" key="1">
    <source>
        <dbReference type="SAM" id="Phobius"/>
    </source>
</evidence>
<keyword evidence="1" id="KW-1133">Transmembrane helix</keyword>
<comment type="caution">
    <text evidence="3">The sequence shown here is derived from an EMBL/GenBank/DDBJ whole genome shotgun (WGS) entry which is preliminary data.</text>
</comment>
<evidence type="ECO:0000256" key="2">
    <source>
        <dbReference type="SAM" id="SignalP"/>
    </source>
</evidence>